<sequence>MGFSRSRWCLSVETHIAASSMGGGCKLRMGWDRKQAGNAYGPNPSHSRVKMAVERAGSTDFNISRRTVSFLWRQARTQLEERRAIDVKSKMAGFHGDNSDRLDVHGFH</sequence>
<evidence type="ECO:0000313" key="1">
    <source>
        <dbReference type="EMBL" id="VFQ86712.1"/>
    </source>
</evidence>
<gene>
    <name evidence="1" type="ORF">CCAM_LOCUS28488</name>
</gene>
<keyword evidence="2" id="KW-1185">Reference proteome</keyword>
<dbReference type="PROSITE" id="PS51257">
    <property type="entry name" value="PROKAR_LIPOPROTEIN"/>
    <property type="match status" value="1"/>
</dbReference>
<dbReference type="EMBL" id="OOIL02003256">
    <property type="protein sequence ID" value="VFQ86712.1"/>
    <property type="molecule type" value="Genomic_DNA"/>
</dbReference>
<name>A0A484MD66_9ASTE</name>
<dbReference type="Proteomes" id="UP000595140">
    <property type="component" value="Unassembled WGS sequence"/>
</dbReference>
<organism evidence="1 2">
    <name type="scientific">Cuscuta campestris</name>
    <dbReference type="NCBI Taxonomy" id="132261"/>
    <lineage>
        <taxon>Eukaryota</taxon>
        <taxon>Viridiplantae</taxon>
        <taxon>Streptophyta</taxon>
        <taxon>Embryophyta</taxon>
        <taxon>Tracheophyta</taxon>
        <taxon>Spermatophyta</taxon>
        <taxon>Magnoliopsida</taxon>
        <taxon>eudicotyledons</taxon>
        <taxon>Gunneridae</taxon>
        <taxon>Pentapetalae</taxon>
        <taxon>asterids</taxon>
        <taxon>lamiids</taxon>
        <taxon>Solanales</taxon>
        <taxon>Convolvulaceae</taxon>
        <taxon>Cuscuteae</taxon>
        <taxon>Cuscuta</taxon>
        <taxon>Cuscuta subgen. Grammica</taxon>
        <taxon>Cuscuta sect. Cleistogrammica</taxon>
    </lineage>
</organism>
<dbReference type="AlphaFoldDB" id="A0A484MD66"/>
<reference evidence="1 2" key="1">
    <citation type="submission" date="2018-04" db="EMBL/GenBank/DDBJ databases">
        <authorList>
            <person name="Vogel A."/>
        </authorList>
    </citation>
    <scope>NUCLEOTIDE SEQUENCE [LARGE SCALE GENOMIC DNA]</scope>
</reference>
<protein>
    <submittedName>
        <fullName evidence="1">Uncharacterized protein</fullName>
    </submittedName>
</protein>
<evidence type="ECO:0000313" key="2">
    <source>
        <dbReference type="Proteomes" id="UP000595140"/>
    </source>
</evidence>
<accession>A0A484MD66</accession>
<proteinExistence type="predicted"/>